<sequence length="389" mass="41938">MATTTPTALPGAPVPPASARGAQIPLPTFHIPDFPPQARTLQALTLTSAIPAGDYPSLLSQPFTVPASLPRAIESLTLELFGLGYPPGFLTALAGRLPNLKSVVLYSQLFAGTTRESQEDAVEFFRRLPGLRALHLLDVFAKPGFFGAVGRWVRWNTSDVPGEARRGLMFLEVNYSFRGEEEEFMAKIQARELPGLVGPGLVSCSFNISTAETGEEKGGEVGSEEGVMAFNTTLAPDIMVALTDEEVSPKGLRALNITLYTLTPSQLATVLAVQKNVMVLSITMETEPGEECKKLLLKALVQCKHLEQVEVIAHPSLEFLMALQEPRSGVMTKTFPSAEDLAALTTKCPKLNSFKANVLRTTTFGTVEYAMKDGKWTGGVREGKDVTAA</sequence>
<dbReference type="AlphaFoldDB" id="A0AAN6FF70"/>
<evidence type="ECO:0000313" key="1">
    <source>
        <dbReference type="EMBL" id="KAK0315167.1"/>
    </source>
</evidence>
<protein>
    <submittedName>
        <fullName evidence="1">Uncharacterized protein</fullName>
    </submittedName>
</protein>
<name>A0AAN6FF70_9PEZI</name>
<comment type="caution">
    <text evidence="1">The sequence shown here is derived from an EMBL/GenBank/DDBJ whole genome shotgun (WGS) entry which is preliminary data.</text>
</comment>
<organism evidence="1 3">
    <name type="scientific">Friedmanniomyces endolithicus</name>
    <dbReference type="NCBI Taxonomy" id="329885"/>
    <lineage>
        <taxon>Eukaryota</taxon>
        <taxon>Fungi</taxon>
        <taxon>Dikarya</taxon>
        <taxon>Ascomycota</taxon>
        <taxon>Pezizomycotina</taxon>
        <taxon>Dothideomycetes</taxon>
        <taxon>Dothideomycetidae</taxon>
        <taxon>Mycosphaerellales</taxon>
        <taxon>Teratosphaeriaceae</taxon>
        <taxon>Friedmanniomyces</taxon>
    </lineage>
</organism>
<keyword evidence="4" id="KW-1185">Reference proteome</keyword>
<evidence type="ECO:0000313" key="2">
    <source>
        <dbReference type="EMBL" id="KAK1005594.1"/>
    </source>
</evidence>
<evidence type="ECO:0000313" key="3">
    <source>
        <dbReference type="Proteomes" id="UP001168146"/>
    </source>
</evidence>
<dbReference type="Proteomes" id="UP001168146">
    <property type="component" value="Unassembled WGS sequence"/>
</dbReference>
<dbReference type="EMBL" id="JAUJLE010000022">
    <property type="protein sequence ID" value="KAK1005594.1"/>
    <property type="molecule type" value="Genomic_DNA"/>
</dbReference>
<dbReference type="Proteomes" id="UP001175353">
    <property type="component" value="Unassembled WGS sequence"/>
</dbReference>
<accession>A0AAN6FF70</accession>
<reference evidence="1" key="1">
    <citation type="submission" date="2021-12" db="EMBL/GenBank/DDBJ databases">
        <title>Black yeast isolated from Biological Soil Crust.</title>
        <authorList>
            <person name="Kurbessoian T."/>
        </authorList>
    </citation>
    <scope>NUCLEOTIDE SEQUENCE</scope>
    <source>
        <strain evidence="1">CCFEE 5208</strain>
    </source>
</reference>
<proteinExistence type="predicted"/>
<gene>
    <name evidence="1" type="ORF">LTR82_012726</name>
    <name evidence="2" type="ORF">LTR91_004016</name>
</gene>
<evidence type="ECO:0000313" key="4">
    <source>
        <dbReference type="Proteomes" id="UP001175353"/>
    </source>
</evidence>
<dbReference type="EMBL" id="JASUXU010000052">
    <property type="protein sequence ID" value="KAK0315167.1"/>
    <property type="molecule type" value="Genomic_DNA"/>
</dbReference>
<reference evidence="2" key="2">
    <citation type="submission" date="2023-06" db="EMBL/GenBank/DDBJ databases">
        <title>Black Yeasts Isolated from many extreme environments.</title>
        <authorList>
            <person name="Coleine C."/>
            <person name="Stajich J.E."/>
            <person name="Selbmann L."/>
        </authorList>
    </citation>
    <scope>NUCLEOTIDE SEQUENCE</scope>
    <source>
        <strain evidence="2">CCFEE 5200</strain>
    </source>
</reference>